<dbReference type="InterPro" id="IPR038883">
    <property type="entry name" value="AN11006-like"/>
</dbReference>
<dbReference type="PANTHER" id="PTHR42085:SF2">
    <property type="entry name" value="F-BOX DOMAIN-CONTAINING PROTEIN"/>
    <property type="match status" value="1"/>
</dbReference>
<dbReference type="EMBL" id="CAVMBE010000001">
    <property type="protein sequence ID" value="CAK3766517.1"/>
    <property type="molecule type" value="Genomic_DNA"/>
</dbReference>
<accession>A0AAI8YRD1</accession>
<comment type="caution">
    <text evidence="2">The sequence shown here is derived from an EMBL/GenBank/DDBJ whole genome shotgun (WGS) entry which is preliminary data.</text>
</comment>
<keyword evidence="3" id="KW-1185">Reference proteome</keyword>
<name>A0AAI8YRD1_9PEZI</name>
<proteinExistence type="predicted"/>
<gene>
    <name evidence="2" type="ORF">LECACI_7A000370</name>
</gene>
<sequence length="254" mass="30251">MAQKRNNNKWARPRKPMQAATSANRFNRNTAMAQVRNTAHCTLHEHKQHSHAKHLQQPFRFLDLAPELRNRIYDYALVLDPKDSQPVHKKLKQPGLLTTCTQIRAEARMMWYSQNDFVIIVQDCNANLLQRWLQHVSALPDTFEFSLAIIPKGRYDWHNLLDWCKMVHERKIENPFFTEEDDSRLKNWVADDRYDSIISQVTNIAHDCRDISWQRCWRKLEALRKTELSTSMWSEFNDVRGLRGFLRPPTRIER</sequence>
<protein>
    <submittedName>
        <fullName evidence="2">Uncharacterized protein</fullName>
    </submittedName>
</protein>
<evidence type="ECO:0000313" key="3">
    <source>
        <dbReference type="Proteomes" id="UP001296104"/>
    </source>
</evidence>
<reference evidence="2" key="1">
    <citation type="submission" date="2023-11" db="EMBL/GenBank/DDBJ databases">
        <authorList>
            <person name="Alioto T."/>
            <person name="Alioto T."/>
            <person name="Gomez Garrido J."/>
        </authorList>
    </citation>
    <scope>NUCLEOTIDE SEQUENCE</scope>
</reference>
<feature type="region of interest" description="Disordered" evidence="1">
    <location>
        <begin position="1"/>
        <end position="22"/>
    </location>
</feature>
<evidence type="ECO:0000256" key="1">
    <source>
        <dbReference type="SAM" id="MobiDB-lite"/>
    </source>
</evidence>
<evidence type="ECO:0000313" key="2">
    <source>
        <dbReference type="EMBL" id="CAK3766517.1"/>
    </source>
</evidence>
<dbReference type="AlphaFoldDB" id="A0AAI8YRD1"/>
<organism evidence="2 3">
    <name type="scientific">Lecanosticta acicola</name>
    <dbReference type="NCBI Taxonomy" id="111012"/>
    <lineage>
        <taxon>Eukaryota</taxon>
        <taxon>Fungi</taxon>
        <taxon>Dikarya</taxon>
        <taxon>Ascomycota</taxon>
        <taxon>Pezizomycotina</taxon>
        <taxon>Dothideomycetes</taxon>
        <taxon>Dothideomycetidae</taxon>
        <taxon>Mycosphaerellales</taxon>
        <taxon>Mycosphaerellaceae</taxon>
        <taxon>Lecanosticta</taxon>
    </lineage>
</organism>
<dbReference type="Proteomes" id="UP001296104">
    <property type="component" value="Unassembled WGS sequence"/>
</dbReference>
<dbReference type="PANTHER" id="PTHR42085">
    <property type="entry name" value="F-BOX DOMAIN-CONTAINING PROTEIN"/>
    <property type="match status" value="1"/>
</dbReference>